<dbReference type="Proteomes" id="UP000265520">
    <property type="component" value="Unassembled WGS sequence"/>
</dbReference>
<name>A0A392P0I4_9FABA</name>
<accession>A0A392P0I4</accession>
<dbReference type="InterPro" id="IPR027417">
    <property type="entry name" value="P-loop_NTPase"/>
</dbReference>
<feature type="non-terminal residue" evidence="2">
    <location>
        <position position="1"/>
    </location>
</feature>
<dbReference type="SUPFAM" id="SSF52540">
    <property type="entry name" value="P-loop containing nucleoside triphosphate hydrolases"/>
    <property type="match status" value="1"/>
</dbReference>
<organism evidence="2 3">
    <name type="scientific">Trifolium medium</name>
    <dbReference type="NCBI Taxonomy" id="97028"/>
    <lineage>
        <taxon>Eukaryota</taxon>
        <taxon>Viridiplantae</taxon>
        <taxon>Streptophyta</taxon>
        <taxon>Embryophyta</taxon>
        <taxon>Tracheophyta</taxon>
        <taxon>Spermatophyta</taxon>
        <taxon>Magnoliopsida</taxon>
        <taxon>eudicotyledons</taxon>
        <taxon>Gunneridae</taxon>
        <taxon>Pentapetalae</taxon>
        <taxon>rosids</taxon>
        <taxon>fabids</taxon>
        <taxon>Fabales</taxon>
        <taxon>Fabaceae</taxon>
        <taxon>Papilionoideae</taxon>
        <taxon>50 kb inversion clade</taxon>
        <taxon>NPAAA clade</taxon>
        <taxon>Hologalegina</taxon>
        <taxon>IRL clade</taxon>
        <taxon>Trifolieae</taxon>
        <taxon>Trifolium</taxon>
    </lineage>
</organism>
<protein>
    <recommendedName>
        <fullName evidence="1">Helicase C-terminal domain-containing protein</fullName>
    </recommendedName>
</protein>
<dbReference type="AlphaFoldDB" id="A0A392P0I4"/>
<dbReference type="EMBL" id="LXQA010057938">
    <property type="protein sequence ID" value="MCI05224.1"/>
    <property type="molecule type" value="Genomic_DNA"/>
</dbReference>
<feature type="domain" description="Helicase C-terminal" evidence="1">
    <location>
        <begin position="1"/>
        <end position="25"/>
    </location>
</feature>
<reference evidence="2 3" key="1">
    <citation type="journal article" date="2018" name="Front. Plant Sci.">
        <title>Red Clover (Trifolium pratense) and Zigzag Clover (T. medium) - A Picture of Genomic Similarities and Differences.</title>
        <authorList>
            <person name="Dluhosova J."/>
            <person name="Istvanek J."/>
            <person name="Nedelnik J."/>
            <person name="Repkova J."/>
        </authorList>
    </citation>
    <scope>NUCLEOTIDE SEQUENCE [LARGE SCALE GENOMIC DNA]</scope>
    <source>
        <strain evidence="3">cv. 10/8</strain>
        <tissue evidence="2">Leaf</tissue>
    </source>
</reference>
<keyword evidence="3" id="KW-1185">Reference proteome</keyword>
<comment type="caution">
    <text evidence="2">The sequence shown here is derived from an EMBL/GenBank/DDBJ whole genome shotgun (WGS) entry which is preliminary data.</text>
</comment>
<sequence length="98" mass="11163">VATDVASRGLDVTGVSHVINLDLPKVFLQFYSNQKLLDYRVLAGLLQGKVSFIFLDKCIPEASVMAASIIDHRRLYTPDWKDRASRINRHSHFLLHRS</sequence>
<proteinExistence type="predicted"/>
<evidence type="ECO:0000259" key="1">
    <source>
        <dbReference type="Pfam" id="PF00271"/>
    </source>
</evidence>
<evidence type="ECO:0000313" key="3">
    <source>
        <dbReference type="Proteomes" id="UP000265520"/>
    </source>
</evidence>
<dbReference type="Gene3D" id="3.40.50.300">
    <property type="entry name" value="P-loop containing nucleotide triphosphate hydrolases"/>
    <property type="match status" value="1"/>
</dbReference>
<dbReference type="Pfam" id="PF00271">
    <property type="entry name" value="Helicase_C"/>
    <property type="match status" value="1"/>
</dbReference>
<evidence type="ECO:0000313" key="2">
    <source>
        <dbReference type="EMBL" id="MCI05224.1"/>
    </source>
</evidence>
<dbReference type="InterPro" id="IPR001650">
    <property type="entry name" value="Helicase_C-like"/>
</dbReference>